<protein>
    <recommendedName>
        <fullName evidence="19">Carbamoyl phosphate synthase arginine-specific large chain</fullName>
        <ecNumber evidence="14">6.3.4.16</ecNumber>
        <ecNumber evidence="3">6.3.5.5</ecNumber>
    </recommendedName>
    <alternativeName>
        <fullName evidence="18">Carbamoyl phosphate synthase pyrimidine-specific large chain</fullName>
    </alternativeName>
</protein>
<evidence type="ECO:0000256" key="3">
    <source>
        <dbReference type="ARBA" id="ARBA00012738"/>
    </source>
</evidence>
<accession>A0A497ERY9</accession>
<dbReference type="Pfam" id="PF25596">
    <property type="entry name" value="CPSase_L_D1"/>
    <property type="match status" value="2"/>
</dbReference>
<evidence type="ECO:0000256" key="8">
    <source>
        <dbReference type="ARBA" id="ARBA00022737"/>
    </source>
</evidence>
<dbReference type="GO" id="GO:0006526">
    <property type="term" value="P:L-arginine biosynthetic process"/>
    <property type="evidence" value="ECO:0007669"/>
    <property type="project" value="UniProtKB-UniPathway"/>
</dbReference>
<comment type="caution">
    <text evidence="22">The sequence shown here is derived from an EMBL/GenBank/DDBJ whole genome shotgun (WGS) entry which is preliminary data.</text>
</comment>
<evidence type="ECO:0000256" key="12">
    <source>
        <dbReference type="ARBA" id="ARBA00022975"/>
    </source>
</evidence>
<evidence type="ECO:0000313" key="22">
    <source>
        <dbReference type="EMBL" id="RLE49348.1"/>
    </source>
</evidence>
<evidence type="ECO:0000256" key="6">
    <source>
        <dbReference type="ARBA" id="ARBA00022605"/>
    </source>
</evidence>
<dbReference type="SMART" id="SM01096">
    <property type="entry name" value="CPSase_L_D3"/>
    <property type="match status" value="1"/>
</dbReference>
<organism evidence="22 23">
    <name type="scientific">Thermoproteota archaeon</name>
    <dbReference type="NCBI Taxonomy" id="2056631"/>
    <lineage>
        <taxon>Archaea</taxon>
        <taxon>Thermoproteota</taxon>
    </lineage>
</organism>
<evidence type="ECO:0000256" key="20">
    <source>
        <dbReference type="PROSITE-ProRule" id="PRU00409"/>
    </source>
</evidence>
<evidence type="ECO:0000256" key="15">
    <source>
        <dbReference type="ARBA" id="ARBA00047359"/>
    </source>
</evidence>
<feature type="domain" description="ATP-grasp" evidence="21">
    <location>
        <begin position="53"/>
        <end position="247"/>
    </location>
</feature>
<dbReference type="FunFam" id="3.30.470.20:FF:000026">
    <property type="entry name" value="Carbamoyl-phosphate synthase large chain"/>
    <property type="match status" value="1"/>
</dbReference>
<dbReference type="GO" id="GO:0004088">
    <property type="term" value="F:carbamoyl-phosphate synthase (glutamine-hydrolyzing) activity"/>
    <property type="evidence" value="ECO:0007669"/>
    <property type="project" value="UniProtKB-EC"/>
</dbReference>
<keyword evidence="4" id="KW-0055">Arginine biosynthesis</keyword>
<feature type="non-terminal residue" evidence="22">
    <location>
        <position position="1"/>
    </location>
</feature>
<dbReference type="Gene3D" id="3.30.1490.20">
    <property type="entry name" value="ATP-grasp fold, A domain"/>
    <property type="match status" value="1"/>
</dbReference>
<evidence type="ECO:0000259" key="21">
    <source>
        <dbReference type="PROSITE" id="PS50975"/>
    </source>
</evidence>
<comment type="catalytic activity">
    <reaction evidence="16">
        <text>hydrogencarbonate + L-glutamine + 2 ATP + H2O = carbamoyl phosphate + L-glutamate + 2 ADP + phosphate + 2 H(+)</text>
        <dbReference type="Rhea" id="RHEA:18633"/>
        <dbReference type="ChEBI" id="CHEBI:15377"/>
        <dbReference type="ChEBI" id="CHEBI:15378"/>
        <dbReference type="ChEBI" id="CHEBI:17544"/>
        <dbReference type="ChEBI" id="CHEBI:29985"/>
        <dbReference type="ChEBI" id="CHEBI:30616"/>
        <dbReference type="ChEBI" id="CHEBI:43474"/>
        <dbReference type="ChEBI" id="CHEBI:58228"/>
        <dbReference type="ChEBI" id="CHEBI:58359"/>
        <dbReference type="ChEBI" id="CHEBI:456216"/>
        <dbReference type="EC" id="6.3.5.5"/>
    </reaction>
</comment>
<feature type="non-terminal residue" evidence="22">
    <location>
        <position position="928"/>
    </location>
</feature>
<dbReference type="Gene3D" id="3.40.50.20">
    <property type="match status" value="2"/>
</dbReference>
<dbReference type="GO" id="GO:0004087">
    <property type="term" value="F:carbamoyl-phosphate synthase (ammonia) activity"/>
    <property type="evidence" value="ECO:0007669"/>
    <property type="project" value="UniProtKB-EC"/>
</dbReference>
<dbReference type="GO" id="GO:0005524">
    <property type="term" value="F:ATP binding"/>
    <property type="evidence" value="ECO:0007669"/>
    <property type="project" value="UniProtKB-UniRule"/>
</dbReference>
<evidence type="ECO:0000256" key="2">
    <source>
        <dbReference type="ARBA" id="ARBA00009799"/>
    </source>
</evidence>
<dbReference type="Pfam" id="PF02786">
    <property type="entry name" value="CPSase_L_D2"/>
    <property type="match status" value="2"/>
</dbReference>
<keyword evidence="10 20" id="KW-0067">ATP-binding</keyword>
<comment type="catalytic activity">
    <reaction evidence="15">
        <text>hydrogencarbonate + NH4(+) + 2 ATP = carbamoyl phosphate + 2 ADP + phosphate + 2 H(+)</text>
        <dbReference type="Rhea" id="RHEA:18029"/>
        <dbReference type="ChEBI" id="CHEBI:15378"/>
        <dbReference type="ChEBI" id="CHEBI:17544"/>
        <dbReference type="ChEBI" id="CHEBI:28938"/>
        <dbReference type="ChEBI" id="CHEBI:30616"/>
        <dbReference type="ChEBI" id="CHEBI:43474"/>
        <dbReference type="ChEBI" id="CHEBI:58228"/>
        <dbReference type="ChEBI" id="CHEBI:456216"/>
        <dbReference type="EC" id="6.3.4.16"/>
    </reaction>
</comment>
<dbReference type="Gene3D" id="1.10.1030.10">
    <property type="entry name" value="Carbamoyl-phosphate synthetase, large subunit oligomerisation domain"/>
    <property type="match status" value="1"/>
</dbReference>
<dbReference type="FunFam" id="1.10.1030.10:FF:000002">
    <property type="entry name" value="Carbamoyl-phosphate synthase large chain"/>
    <property type="match status" value="1"/>
</dbReference>
<dbReference type="PRINTS" id="PR00098">
    <property type="entry name" value="CPSASE"/>
</dbReference>
<comment type="similarity">
    <text evidence="2">Belongs to the CarB family.</text>
</comment>
<dbReference type="InterPro" id="IPR058047">
    <property type="entry name" value="CPSase_preATP-grasp"/>
</dbReference>
<dbReference type="PROSITE" id="PS00866">
    <property type="entry name" value="CPSASE_1"/>
    <property type="match status" value="1"/>
</dbReference>
<evidence type="ECO:0000313" key="23">
    <source>
        <dbReference type="Proteomes" id="UP000272051"/>
    </source>
</evidence>
<evidence type="ECO:0000256" key="5">
    <source>
        <dbReference type="ARBA" id="ARBA00022598"/>
    </source>
</evidence>
<gene>
    <name evidence="22" type="ORF">DRJ33_08335</name>
</gene>
<keyword evidence="12" id="KW-0665">Pyrimidine biosynthesis</keyword>
<evidence type="ECO:0000256" key="13">
    <source>
        <dbReference type="ARBA" id="ARBA00023211"/>
    </source>
</evidence>
<keyword evidence="13" id="KW-0464">Manganese</keyword>
<dbReference type="FunFam" id="3.40.50.20:FF:000002">
    <property type="entry name" value="Carbamoyl-phosphate synthase large chain"/>
    <property type="match status" value="1"/>
</dbReference>
<evidence type="ECO:0000256" key="4">
    <source>
        <dbReference type="ARBA" id="ARBA00022571"/>
    </source>
</evidence>
<comment type="function">
    <text evidence="17">Small subunit of the glutamine-dependent carbamoyl phosphate synthetase (CPSase). CPSase catalyzes the formation of carbamoyl phosphate from the ammonia moiety of glutamine, carbonate, and phosphate donated by ATP, constituting the first step of the biosynthetic pathway leading to pyrimidine nucleotides. The large subunit (synthetase) binds the substrates ammonia (free or transferred from glutamine from the small subunit), hydrogencarbonate and ATP and carries out an ATP-coupled ligase reaction, activating hydrogencarbonate by forming carboxy phosphate which reacts with ammonia to form carbamoyl phosphate.</text>
</comment>
<dbReference type="InterPro" id="IPR036897">
    <property type="entry name" value="CarbamoylP_synth_lsu_oligo_sf"/>
</dbReference>
<comment type="pathway">
    <text evidence="1">Amino-acid biosynthesis; L-arginine biosynthesis; carbamoyl phosphate from bicarbonate: step 1/1.</text>
</comment>
<dbReference type="SUPFAM" id="SSF48108">
    <property type="entry name" value="Carbamoyl phosphate synthetase, large subunit connection domain"/>
    <property type="match status" value="1"/>
</dbReference>
<keyword evidence="7" id="KW-0479">Metal-binding</keyword>
<dbReference type="EC" id="6.3.4.16" evidence="14"/>
<dbReference type="InterPro" id="IPR011761">
    <property type="entry name" value="ATP-grasp"/>
</dbReference>
<dbReference type="EC" id="6.3.5.5" evidence="3"/>
<evidence type="ECO:0000256" key="17">
    <source>
        <dbReference type="ARBA" id="ARBA00060037"/>
    </source>
</evidence>
<dbReference type="NCBIfam" id="NF003671">
    <property type="entry name" value="PRK05294.1"/>
    <property type="match status" value="1"/>
</dbReference>
<dbReference type="InterPro" id="IPR016185">
    <property type="entry name" value="PreATP-grasp_dom_sf"/>
</dbReference>
<evidence type="ECO:0000256" key="9">
    <source>
        <dbReference type="ARBA" id="ARBA00022741"/>
    </source>
</evidence>
<reference evidence="22 23" key="1">
    <citation type="submission" date="2018-06" db="EMBL/GenBank/DDBJ databases">
        <title>Extensive metabolic versatility and redundancy in microbially diverse, dynamic hydrothermal sediments.</title>
        <authorList>
            <person name="Dombrowski N."/>
            <person name="Teske A."/>
            <person name="Baker B.J."/>
        </authorList>
    </citation>
    <scope>NUCLEOTIDE SEQUENCE [LARGE SCALE GENOMIC DNA]</scope>
    <source>
        <strain evidence="22">B34_G17</strain>
    </source>
</reference>
<dbReference type="InterPro" id="IPR006275">
    <property type="entry name" value="CPSase_lsu"/>
</dbReference>
<name>A0A497ERY9_9CREN</name>
<evidence type="ECO:0000256" key="7">
    <source>
        <dbReference type="ARBA" id="ARBA00022723"/>
    </source>
</evidence>
<keyword evidence="11" id="KW-0460">Magnesium</keyword>
<dbReference type="PROSITE" id="PS50975">
    <property type="entry name" value="ATP_GRASP"/>
    <property type="match status" value="2"/>
</dbReference>
<keyword evidence="6" id="KW-0028">Amino-acid biosynthesis</keyword>
<dbReference type="PANTHER" id="PTHR11405">
    <property type="entry name" value="CARBAMOYLTRANSFERASE FAMILY MEMBER"/>
    <property type="match status" value="1"/>
</dbReference>
<dbReference type="NCBIfam" id="TIGR01369">
    <property type="entry name" value="CPSaseII_lrg"/>
    <property type="match status" value="1"/>
</dbReference>
<keyword evidence="5" id="KW-0436">Ligase</keyword>
<evidence type="ECO:0000256" key="1">
    <source>
        <dbReference type="ARBA" id="ARBA00005077"/>
    </source>
</evidence>
<dbReference type="GO" id="GO:0006221">
    <property type="term" value="P:pyrimidine nucleotide biosynthetic process"/>
    <property type="evidence" value="ECO:0007669"/>
    <property type="project" value="UniProtKB-KW"/>
</dbReference>
<evidence type="ECO:0000256" key="11">
    <source>
        <dbReference type="ARBA" id="ARBA00022842"/>
    </source>
</evidence>
<dbReference type="PROSITE" id="PS00867">
    <property type="entry name" value="CPSASE_2"/>
    <property type="match status" value="1"/>
</dbReference>
<evidence type="ECO:0000256" key="10">
    <source>
        <dbReference type="ARBA" id="ARBA00022840"/>
    </source>
</evidence>
<sequence>ERPDGIMFGFGGQAALNCGFLLHKNGVLQKYGVKVLGTSVEAIERASNREKFRETMIRAGIPVPPSRAASSVEEALRIANEIGYPVMMRVAYNLGGRGSGVAYNDESLKEKVRKGLAQSLIHQVLIEKYLERWKEVETEVVRDYYGNSVVVAFLENMDPMGIHTGDSIVVAPAQTLTNREYHLIRDYSIKVAEAIGIVGECNVQFALDYKSETFNAIETNPRMSRSSALASKATGYPLAYIAAKLAIGYSLPELINRVTGITTAAFEPSLDYIVVKVPRWDFDKFNRADRRIGTQMKSIGEVMAIGRCFEEAIQKAIRMLDIGKNGLVCNFDKPPRRVEDVIERLKNADDKRLFNIVYAIKLGVPEENIFELTGIDPWYIRKIKNVVDMEEKLKRLDVSNTKEIIETISEAKRLGFSDKQIAILLGWSEERVREFRKKYGIIPVVKKIDTLAAEWPAKVNYLYVTYGGTTDDIEPEEGKRKIAVLGSSGFRIGVSVEFDWATVSAIKALKKRGFEAIVINCNPETVSTDWDVADKLYFEEITVERVLDIYEKERLMGIFTSFGGQTPNNIAFKLEKNGAKILGTLGKYIDQAEDRNKFSTLTDKLGIKQPVWMSATSIDAVVDFAKRHGYPVIVRPSYVIGGSAMKICKDEEELVKHLTLAAVVTPEYPVVVSKFIENAIEVEVDAVSDGEKVLIGAIIEHVEAAGVHSGDATMVIPPRRLSKQVIQKLVDVTVRLCRMLHVKGPVNIQYMVDALGEVYVIEANLRASRSMPYVSKATGDNLIDRAVEAMLESLQIEESVKILKPVGTAVKVPQFSWMQLTGAEPVLDANMRSTGEVAALGRNVYEAFLKAWLAAQPNKMPEKAALIYAQNVDEKIEERLSELATLLPVYVVSDRGRFNHVNVSEVSLGEAIELVKGQKVDLVIVLAE</sequence>
<dbReference type="GO" id="GO:0005737">
    <property type="term" value="C:cytoplasm"/>
    <property type="evidence" value="ECO:0007669"/>
    <property type="project" value="TreeGrafter"/>
</dbReference>
<keyword evidence="9 20" id="KW-0547">Nucleotide-binding</keyword>
<dbReference type="FunFam" id="3.30.1490.20:FF:000001">
    <property type="entry name" value="Carbamoyl-phosphate synthase large chain"/>
    <property type="match status" value="1"/>
</dbReference>
<evidence type="ECO:0000256" key="14">
    <source>
        <dbReference type="ARBA" id="ARBA00044063"/>
    </source>
</evidence>
<dbReference type="InterPro" id="IPR005483">
    <property type="entry name" value="CPSase_dom"/>
</dbReference>
<dbReference type="GO" id="GO:0006541">
    <property type="term" value="P:glutamine metabolic process"/>
    <property type="evidence" value="ECO:0007669"/>
    <property type="project" value="TreeGrafter"/>
</dbReference>
<dbReference type="SUPFAM" id="SSF56059">
    <property type="entry name" value="Glutathione synthetase ATP-binding domain-like"/>
    <property type="match status" value="2"/>
</dbReference>
<dbReference type="InterPro" id="IPR013815">
    <property type="entry name" value="ATP_grasp_subdomain_1"/>
</dbReference>
<dbReference type="PANTHER" id="PTHR11405:SF53">
    <property type="entry name" value="CARBAMOYL-PHOSPHATE SYNTHASE [AMMONIA], MITOCHONDRIAL"/>
    <property type="match status" value="1"/>
</dbReference>
<dbReference type="FunFam" id="3.30.470.20:FF:000001">
    <property type="entry name" value="Carbamoyl-phosphate synthase large chain"/>
    <property type="match status" value="1"/>
</dbReference>
<evidence type="ECO:0000256" key="18">
    <source>
        <dbReference type="ARBA" id="ARBA00069524"/>
    </source>
</evidence>
<dbReference type="NCBIfam" id="NF009455">
    <property type="entry name" value="PRK12815.1"/>
    <property type="match status" value="1"/>
</dbReference>
<dbReference type="Pfam" id="PF02787">
    <property type="entry name" value="CPSase_L_D3"/>
    <property type="match status" value="1"/>
</dbReference>
<evidence type="ECO:0000256" key="19">
    <source>
        <dbReference type="ARBA" id="ARBA00074189"/>
    </source>
</evidence>
<dbReference type="Proteomes" id="UP000272051">
    <property type="component" value="Unassembled WGS sequence"/>
</dbReference>
<dbReference type="UniPathway" id="UPA00068">
    <property type="reaction ID" value="UER00171"/>
</dbReference>
<dbReference type="EMBL" id="QMQX01000215">
    <property type="protein sequence ID" value="RLE49348.1"/>
    <property type="molecule type" value="Genomic_DNA"/>
</dbReference>
<evidence type="ECO:0000256" key="16">
    <source>
        <dbReference type="ARBA" id="ARBA00048816"/>
    </source>
</evidence>
<dbReference type="AlphaFoldDB" id="A0A497ERY9"/>
<dbReference type="GO" id="GO:0046872">
    <property type="term" value="F:metal ion binding"/>
    <property type="evidence" value="ECO:0007669"/>
    <property type="project" value="UniProtKB-KW"/>
</dbReference>
<dbReference type="InterPro" id="IPR005479">
    <property type="entry name" value="CPAse_ATP-bd"/>
</dbReference>
<feature type="domain" description="ATP-grasp" evidence="21">
    <location>
        <begin position="599"/>
        <end position="791"/>
    </location>
</feature>
<dbReference type="InterPro" id="IPR005480">
    <property type="entry name" value="CPSase_lsu_oligo"/>
</dbReference>
<keyword evidence="8" id="KW-0677">Repeat</keyword>
<proteinExistence type="inferred from homology"/>
<dbReference type="SUPFAM" id="SSF52440">
    <property type="entry name" value="PreATP-grasp domain"/>
    <property type="match status" value="2"/>
</dbReference>
<dbReference type="Gene3D" id="3.30.470.20">
    <property type="entry name" value="ATP-grasp fold, B domain"/>
    <property type="match status" value="2"/>
</dbReference>